<evidence type="ECO:0000313" key="3">
    <source>
        <dbReference type="Proteomes" id="UP001140560"/>
    </source>
</evidence>
<evidence type="ECO:0000259" key="1">
    <source>
        <dbReference type="Pfam" id="PF01370"/>
    </source>
</evidence>
<name>A0A9W8Y0B5_9PLEO</name>
<keyword evidence="3" id="KW-1185">Reference proteome</keyword>
<accession>A0A9W8Y0B5</accession>
<dbReference type="AlphaFoldDB" id="A0A9W8Y0B5"/>
<reference evidence="2" key="1">
    <citation type="submission" date="2022-10" db="EMBL/GenBank/DDBJ databases">
        <title>Tapping the CABI collections for fungal endophytes: first genome assemblies for Collariella, Neodidymelliopsis, Ascochyta clinopodiicola, Didymella pomorum, Didymosphaeria variabile, Neocosmospora piperis and Neocucurbitaria cava.</title>
        <authorList>
            <person name="Hill R."/>
        </authorList>
    </citation>
    <scope>NUCLEOTIDE SEQUENCE</scope>
    <source>
        <strain evidence="2">IMI 356814</strain>
    </source>
</reference>
<dbReference type="Proteomes" id="UP001140560">
    <property type="component" value="Unassembled WGS sequence"/>
</dbReference>
<comment type="caution">
    <text evidence="2">The sequence shown here is derived from an EMBL/GenBank/DDBJ whole genome shotgun (WGS) entry which is preliminary data.</text>
</comment>
<dbReference type="InterPro" id="IPR036291">
    <property type="entry name" value="NAD(P)-bd_dom_sf"/>
</dbReference>
<gene>
    <name evidence="2" type="ORF">N0V83_009973</name>
</gene>
<dbReference type="Gene3D" id="3.40.50.720">
    <property type="entry name" value="NAD(P)-binding Rossmann-like Domain"/>
    <property type="match status" value="1"/>
</dbReference>
<dbReference type="EMBL" id="JAPEUY010000019">
    <property type="protein sequence ID" value="KAJ4363677.1"/>
    <property type="molecule type" value="Genomic_DNA"/>
</dbReference>
<proteinExistence type="predicted"/>
<dbReference type="SUPFAM" id="SSF51735">
    <property type="entry name" value="NAD(P)-binding Rossmann-fold domains"/>
    <property type="match status" value="1"/>
</dbReference>
<sequence length="196" mass="21981">MDQSVHNAYCASKAQCMTYLNDLRLSKTTPFSIVQVIPGTVIGPSEFATTPSAAIAHMDRQTKALLFDEMKPRYAFGFVHVQDCARVHVEALDEAKAKSEELPPWFVAAATIEEGVDGARLWGTVADMVEREYKEEVEEKVFTVGRSKVPVNMPYRVDARLTERMLLGGEKIRGLEESVREVAQWYVDLKKKGKAL</sequence>
<protein>
    <recommendedName>
        <fullName evidence="1">NAD-dependent epimerase/dehydratase domain-containing protein</fullName>
    </recommendedName>
</protein>
<dbReference type="OrthoDB" id="2735536at2759"/>
<evidence type="ECO:0000313" key="2">
    <source>
        <dbReference type="EMBL" id="KAJ4363677.1"/>
    </source>
</evidence>
<dbReference type="Pfam" id="PF01370">
    <property type="entry name" value="Epimerase"/>
    <property type="match status" value="1"/>
</dbReference>
<dbReference type="InterPro" id="IPR001509">
    <property type="entry name" value="Epimerase_deHydtase"/>
</dbReference>
<organism evidence="2 3">
    <name type="scientific">Neocucurbitaria cava</name>
    <dbReference type="NCBI Taxonomy" id="798079"/>
    <lineage>
        <taxon>Eukaryota</taxon>
        <taxon>Fungi</taxon>
        <taxon>Dikarya</taxon>
        <taxon>Ascomycota</taxon>
        <taxon>Pezizomycotina</taxon>
        <taxon>Dothideomycetes</taxon>
        <taxon>Pleosporomycetidae</taxon>
        <taxon>Pleosporales</taxon>
        <taxon>Pleosporineae</taxon>
        <taxon>Cucurbitariaceae</taxon>
        <taxon>Neocucurbitaria</taxon>
    </lineage>
</organism>
<feature type="domain" description="NAD-dependent epimerase/dehydratase" evidence="1">
    <location>
        <begin position="6"/>
        <end position="97"/>
    </location>
</feature>